<proteinExistence type="predicted"/>
<dbReference type="InterPro" id="IPR007461">
    <property type="entry name" value="Ysc84_actin-binding"/>
</dbReference>
<dbReference type="RefSeq" id="WP_078424705.1">
    <property type="nucleotide sequence ID" value="NZ_CP017258.1"/>
</dbReference>
<sequence>MNFLKTFCVALFIFNFLNADVVQNQNIKTAINILNDFANSKQNSLKKGDIKAIAIVPSVSKIGFLASVSKSEGIFIAKNDNSEWSNPFFINYTSGGFGPQIGITSSDLIIFFKSSRSYDKLFTDNEDTISLNFEASAMNKGIRDGVSTDFPELSAYMLIKGNSSGWFIGSSLDVARMSINRQNLNDYYERMYTYEDILNNSPKESKYTLKLKEIASKFF</sequence>
<dbReference type="Proteomes" id="UP000190868">
    <property type="component" value="Chromosome"/>
</dbReference>
<gene>
    <name evidence="1" type="ORF">CPIN18021_1379</name>
</gene>
<dbReference type="AlphaFoldDB" id="A0A1S6U933"/>
<name>A0A1S6U933_9BACT</name>
<evidence type="ECO:0000313" key="1">
    <source>
        <dbReference type="EMBL" id="AQW88172.1"/>
    </source>
</evidence>
<protein>
    <submittedName>
        <fullName evidence="1">Hypothetical membrane protein (DUF500 domain)</fullName>
    </submittedName>
</protein>
<dbReference type="GO" id="GO:0035091">
    <property type="term" value="F:phosphatidylinositol binding"/>
    <property type="evidence" value="ECO:0007669"/>
    <property type="project" value="TreeGrafter"/>
</dbReference>
<dbReference type="PANTHER" id="PTHR15629">
    <property type="entry name" value="SH3YL1 PROTEIN"/>
    <property type="match status" value="1"/>
</dbReference>
<dbReference type="PANTHER" id="PTHR15629:SF2">
    <property type="entry name" value="SH3 DOMAIN-CONTAINING YSC84-LIKE PROTEIN 1"/>
    <property type="match status" value="1"/>
</dbReference>
<dbReference type="CDD" id="cd11524">
    <property type="entry name" value="SYLF"/>
    <property type="match status" value="1"/>
</dbReference>
<reference evidence="2" key="1">
    <citation type="submission" date="2016-09" db="EMBL/GenBank/DDBJ databases">
        <title>Comparative genomics of the Campylobacter concisus group.</title>
        <authorList>
            <person name="Miller W.G."/>
            <person name="Yee E."/>
            <person name="Chapman M.H."/>
            <person name="Huynh S."/>
            <person name="Bono J.L."/>
            <person name="On S.L.W."/>
            <person name="StLeger J."/>
            <person name="Foster G."/>
            <person name="Parker C.T."/>
        </authorList>
    </citation>
    <scope>NUCLEOTIDE SEQUENCE [LARGE SCALE GENOMIC DNA]</scope>
    <source>
        <strain evidence="2">RM18021</strain>
    </source>
</reference>
<organism evidence="1 2">
    <name type="scientific">Campylobacter pinnipediorum subsp. caledonicus</name>
    <dbReference type="NCBI Taxonomy" id="1874362"/>
    <lineage>
        <taxon>Bacteria</taxon>
        <taxon>Pseudomonadati</taxon>
        <taxon>Campylobacterota</taxon>
        <taxon>Epsilonproteobacteria</taxon>
        <taxon>Campylobacterales</taxon>
        <taxon>Campylobacteraceae</taxon>
        <taxon>Campylobacter</taxon>
    </lineage>
</organism>
<evidence type="ECO:0000313" key="2">
    <source>
        <dbReference type="Proteomes" id="UP000190868"/>
    </source>
</evidence>
<dbReference type="InterPro" id="IPR051702">
    <property type="entry name" value="SH3_domain_YSC84-like"/>
</dbReference>
<dbReference type="EMBL" id="CP017258">
    <property type="protein sequence ID" value="AQW88172.1"/>
    <property type="molecule type" value="Genomic_DNA"/>
</dbReference>
<dbReference type="Pfam" id="PF04366">
    <property type="entry name" value="Ysc84"/>
    <property type="match status" value="1"/>
</dbReference>
<keyword evidence="2" id="KW-1185">Reference proteome</keyword>
<accession>A0A1S6U933</accession>